<dbReference type="PIRSF" id="PIRSF006625">
    <property type="entry name" value="KduI"/>
    <property type="match status" value="1"/>
</dbReference>
<evidence type="ECO:0000256" key="3">
    <source>
        <dbReference type="ARBA" id="ARBA00022723"/>
    </source>
</evidence>
<dbReference type="HAMAP" id="MF_00687">
    <property type="entry name" value="KduI"/>
    <property type="match status" value="1"/>
</dbReference>
<comment type="function">
    <text evidence="6">Catalyzes the isomerization of 5-dehydro-4-deoxy-D-glucuronate to 3-deoxy-D-glycero-2,5-hexodiulosonate.</text>
</comment>
<dbReference type="GO" id="GO:0042840">
    <property type="term" value="P:D-glucuronate catabolic process"/>
    <property type="evidence" value="ECO:0007669"/>
    <property type="project" value="TreeGrafter"/>
</dbReference>
<keyword evidence="4 6" id="KW-0862">Zinc</keyword>
<evidence type="ECO:0000256" key="2">
    <source>
        <dbReference type="ARBA" id="ARBA00008086"/>
    </source>
</evidence>
<dbReference type="Gene3D" id="2.60.120.10">
    <property type="entry name" value="Jelly Rolls"/>
    <property type="match status" value="1"/>
</dbReference>
<dbReference type="InterPro" id="IPR011051">
    <property type="entry name" value="RmlC_Cupin_sf"/>
</dbReference>
<dbReference type="UniPathway" id="UPA00545">
    <property type="reaction ID" value="UER00826"/>
</dbReference>
<feature type="binding site" evidence="6">
    <location>
        <position position="261"/>
    </location>
    <ligand>
        <name>Zn(2+)</name>
        <dbReference type="ChEBI" id="CHEBI:29105"/>
    </ligand>
</feature>
<comment type="cofactor">
    <cofactor evidence="6">
        <name>Zn(2+)</name>
        <dbReference type="ChEBI" id="CHEBI:29105"/>
    </cofactor>
    <text evidence="6">Binds 1 zinc ion per subunit.</text>
</comment>
<dbReference type="RefSeq" id="WP_106139976.1">
    <property type="nucleotide sequence ID" value="NZ_PVTE01000024.1"/>
</dbReference>
<name>A0A2T0SAE6_9BACT</name>
<feature type="binding site" evidence="6">
    <location>
        <position position="214"/>
    </location>
    <ligand>
        <name>Zn(2+)</name>
        <dbReference type="ChEBI" id="CHEBI:29105"/>
    </ligand>
</feature>
<dbReference type="SUPFAM" id="SSF51182">
    <property type="entry name" value="RmlC-like cupins"/>
    <property type="match status" value="1"/>
</dbReference>
<dbReference type="GO" id="GO:0008270">
    <property type="term" value="F:zinc ion binding"/>
    <property type="evidence" value="ECO:0007669"/>
    <property type="project" value="UniProtKB-UniRule"/>
</dbReference>
<dbReference type="EMBL" id="PVTE01000024">
    <property type="protein sequence ID" value="PRY30397.1"/>
    <property type="molecule type" value="Genomic_DNA"/>
</dbReference>
<organism evidence="7 8">
    <name type="scientific">Spirosoma oryzae</name>
    <dbReference type="NCBI Taxonomy" id="1469603"/>
    <lineage>
        <taxon>Bacteria</taxon>
        <taxon>Pseudomonadati</taxon>
        <taxon>Bacteroidota</taxon>
        <taxon>Cytophagia</taxon>
        <taxon>Cytophagales</taxon>
        <taxon>Cytophagaceae</taxon>
        <taxon>Spirosoma</taxon>
    </lineage>
</organism>
<evidence type="ECO:0000256" key="6">
    <source>
        <dbReference type="HAMAP-Rule" id="MF_00687"/>
    </source>
</evidence>
<dbReference type="OrthoDB" id="9770644at2"/>
<dbReference type="PANTHER" id="PTHR38461">
    <property type="entry name" value="4-DEOXY-L-THREO-5-HEXOSULOSE-URONATE KETOL-ISOMERASE"/>
    <property type="match status" value="1"/>
</dbReference>
<dbReference type="GO" id="GO:0045490">
    <property type="term" value="P:pectin catabolic process"/>
    <property type="evidence" value="ECO:0007669"/>
    <property type="project" value="UniProtKB-UniRule"/>
</dbReference>
<dbReference type="PANTHER" id="PTHR38461:SF1">
    <property type="entry name" value="4-DEOXY-L-THREO-5-HEXOSULOSE-URONATE KETOL-ISOMERASE"/>
    <property type="match status" value="1"/>
</dbReference>
<proteinExistence type="inferred from homology"/>
<keyword evidence="8" id="KW-1185">Reference proteome</keyword>
<dbReference type="Pfam" id="PF04962">
    <property type="entry name" value="KduI"/>
    <property type="match status" value="1"/>
</dbReference>
<dbReference type="Proteomes" id="UP000238375">
    <property type="component" value="Unassembled WGS sequence"/>
</dbReference>
<dbReference type="InterPro" id="IPR021120">
    <property type="entry name" value="KduI/IolB_isomerase"/>
</dbReference>
<keyword evidence="3 6" id="KW-0479">Metal-binding</keyword>
<dbReference type="InterPro" id="IPR007045">
    <property type="entry name" value="KduI"/>
</dbReference>
<dbReference type="EC" id="5.3.1.17" evidence="6"/>
<sequence>MQPEQDTIIVGKGESPISFESRYASSPTEVKTMNTEQIRQHFLIENLFVADQFTWVLTFFDRYLTGGVMPGTEPVTLEAPAQLKASFFLERRELGMINVGGPGQVIADGVAYDLDFKEALYVGQGTQQVLFASLDAANPAKFYLNSTPAGYAYPTRKVAKADADVVELGSPETANHRTINKLLVNSVLPTCQLQMGMTELKPGSVWNTMPAHTHDRRMEVYFYFELPKGQSVCHFMGQPQETRPVWMQNEQAVISPNWSIHSGAGTSNYTFIWGMAGENLDYGDMDFCPIIELR</sequence>
<comment type="caution">
    <text evidence="7">The sequence shown here is derived from an EMBL/GenBank/DDBJ whole genome shotgun (WGS) entry which is preliminary data.</text>
</comment>
<dbReference type="NCBIfam" id="NF002091">
    <property type="entry name" value="PRK00924.1"/>
    <property type="match status" value="1"/>
</dbReference>
<dbReference type="Gene3D" id="2.60.120.520">
    <property type="entry name" value="pectin degrading enzyme 5-keto 4- deoxyuronate isomerase, domain 1"/>
    <property type="match status" value="1"/>
</dbReference>
<dbReference type="GO" id="GO:0008697">
    <property type="term" value="F:4-deoxy-L-threo-5-hexosulose-uronate ketol-isomerase activity"/>
    <property type="evidence" value="ECO:0007669"/>
    <property type="project" value="UniProtKB-UniRule"/>
</dbReference>
<comment type="catalytic activity">
    <reaction evidence="1 6">
        <text>5-dehydro-4-deoxy-D-glucuronate = 3-deoxy-D-glycero-2,5-hexodiulosonate</text>
        <dbReference type="Rhea" id="RHEA:23896"/>
        <dbReference type="ChEBI" id="CHEBI:17117"/>
        <dbReference type="ChEBI" id="CHEBI:29071"/>
        <dbReference type="EC" id="5.3.1.17"/>
    </reaction>
</comment>
<evidence type="ECO:0000313" key="7">
    <source>
        <dbReference type="EMBL" id="PRY30397.1"/>
    </source>
</evidence>
<evidence type="ECO:0000256" key="5">
    <source>
        <dbReference type="ARBA" id="ARBA00023235"/>
    </source>
</evidence>
<dbReference type="InterPro" id="IPR014710">
    <property type="entry name" value="RmlC-like_jellyroll"/>
</dbReference>
<evidence type="ECO:0000256" key="4">
    <source>
        <dbReference type="ARBA" id="ARBA00022833"/>
    </source>
</evidence>
<dbReference type="AlphaFoldDB" id="A0A2T0SAE6"/>
<dbReference type="CDD" id="cd20294">
    <property type="entry name" value="cupin_KduI_N"/>
    <property type="match status" value="1"/>
</dbReference>
<comment type="pathway">
    <text evidence="6">Glycan metabolism; pectin degradation; 2-dehydro-3-deoxy-D-gluconate from pectin: step 4/5.</text>
</comment>
<dbReference type="InterPro" id="IPR027449">
    <property type="entry name" value="KduI_N"/>
</dbReference>
<evidence type="ECO:0000313" key="8">
    <source>
        <dbReference type="Proteomes" id="UP000238375"/>
    </source>
</evidence>
<feature type="binding site" evidence="6">
    <location>
        <position position="219"/>
    </location>
    <ligand>
        <name>Zn(2+)</name>
        <dbReference type="ChEBI" id="CHEBI:29105"/>
    </ligand>
</feature>
<accession>A0A2T0SAE6</accession>
<evidence type="ECO:0000256" key="1">
    <source>
        <dbReference type="ARBA" id="ARBA00000552"/>
    </source>
</evidence>
<protein>
    <recommendedName>
        <fullName evidence="6">4-deoxy-L-threo-5-hexosulose-uronate ketol-isomerase</fullName>
        <ecNumber evidence="6">5.3.1.17</ecNumber>
    </recommendedName>
    <alternativeName>
        <fullName evidence="6">5-keto-4-deoxyuronate isomerase</fullName>
    </alternativeName>
    <alternativeName>
        <fullName evidence="6">DKI isomerase</fullName>
    </alternativeName>
</protein>
<dbReference type="GO" id="GO:0019698">
    <property type="term" value="P:D-galacturonate catabolic process"/>
    <property type="evidence" value="ECO:0007669"/>
    <property type="project" value="TreeGrafter"/>
</dbReference>
<comment type="similarity">
    <text evidence="2 6">Belongs to the KduI family.</text>
</comment>
<feature type="binding site" evidence="6">
    <location>
        <position position="212"/>
    </location>
    <ligand>
        <name>Zn(2+)</name>
        <dbReference type="ChEBI" id="CHEBI:29105"/>
    </ligand>
</feature>
<dbReference type="CDD" id="cd20491">
    <property type="entry name" value="cupin_KduI_C"/>
    <property type="match status" value="1"/>
</dbReference>
<keyword evidence="5 6" id="KW-0413">Isomerase</keyword>
<reference evidence="7 8" key="1">
    <citation type="submission" date="2018-03" db="EMBL/GenBank/DDBJ databases">
        <title>Genomic Encyclopedia of Archaeal and Bacterial Type Strains, Phase II (KMG-II): from individual species to whole genera.</title>
        <authorList>
            <person name="Goeker M."/>
        </authorList>
    </citation>
    <scope>NUCLEOTIDE SEQUENCE [LARGE SCALE GENOMIC DNA]</scope>
    <source>
        <strain evidence="7 8">DSM 28354</strain>
    </source>
</reference>
<gene>
    <name evidence="6" type="primary">kduI</name>
    <name evidence="7" type="ORF">CLV58_12418</name>
</gene>